<protein>
    <recommendedName>
        <fullName evidence="2">CRISPR system Cms protein Csm4</fullName>
    </recommendedName>
</protein>
<keyword evidence="4" id="KW-0051">Antiviral defense</keyword>
<dbReference type="Proteomes" id="UP000221734">
    <property type="component" value="Chromosome Kuenenia_stuttgartiensis_MBR1"/>
</dbReference>
<evidence type="ECO:0000313" key="6">
    <source>
        <dbReference type="EMBL" id="CAJ74571.1"/>
    </source>
</evidence>
<evidence type="ECO:0000256" key="2">
    <source>
        <dbReference type="ARBA" id="ARBA00016109"/>
    </source>
</evidence>
<dbReference type="EMBL" id="CT573071">
    <property type="protein sequence ID" value="CAJ74571.1"/>
    <property type="molecule type" value="Genomic_DNA"/>
</dbReference>
<dbReference type="InterPro" id="IPR040932">
    <property type="entry name" value="Csm4_C"/>
</dbReference>
<evidence type="ECO:0000256" key="4">
    <source>
        <dbReference type="ARBA" id="ARBA00023118"/>
    </source>
</evidence>
<evidence type="ECO:0000259" key="5">
    <source>
        <dbReference type="Pfam" id="PF17953"/>
    </source>
</evidence>
<dbReference type="InterPro" id="IPR005510">
    <property type="entry name" value="Csm4"/>
</dbReference>
<dbReference type="Proteomes" id="UP000501926">
    <property type="component" value="Chromosome"/>
</dbReference>
<dbReference type="RefSeq" id="WP_099323569.1">
    <property type="nucleotide sequence ID" value="NZ_CP049055.1"/>
</dbReference>
<keyword evidence="3" id="KW-0694">RNA-binding</keyword>
<reference evidence="9" key="4">
    <citation type="submission" date="2017-10" db="EMBL/GenBank/DDBJ databases">
        <authorList>
            <person name="Frank J."/>
        </authorList>
    </citation>
    <scope>NUCLEOTIDE SEQUENCE [LARGE SCALE GENOMIC DNA]</scope>
</reference>
<evidence type="ECO:0000313" key="9">
    <source>
        <dbReference type="Proteomes" id="UP000221734"/>
    </source>
</evidence>
<dbReference type="Pfam" id="PF17953">
    <property type="entry name" value="Csm4_C"/>
    <property type="match status" value="1"/>
</dbReference>
<accession>Q1Q3H5</accession>
<feature type="domain" description="Csm4 C-terminal" evidence="5">
    <location>
        <begin position="228"/>
        <end position="322"/>
    </location>
</feature>
<organism evidence="6">
    <name type="scientific">Kuenenia stuttgartiensis</name>
    <dbReference type="NCBI Taxonomy" id="174633"/>
    <lineage>
        <taxon>Bacteria</taxon>
        <taxon>Pseudomonadati</taxon>
        <taxon>Planctomycetota</taxon>
        <taxon>Candidatus Brocadiia</taxon>
        <taxon>Candidatus Brocadiales</taxon>
        <taxon>Candidatus Brocadiaceae</taxon>
        <taxon>Candidatus Kuenenia</taxon>
    </lineage>
</organism>
<dbReference type="AlphaFoldDB" id="Q1Q3H5"/>
<comment type="similarity">
    <text evidence="1">Belongs to the CRISPR-associated Csm4 family.</text>
</comment>
<reference evidence="7 10" key="5">
    <citation type="submission" date="2020-02" db="EMBL/GenBank/DDBJ databases">
        <title>Newly sequenced genome of strain CSTR1 showed variability in Candidatus Kuenenia stuttgartiensis genomes.</title>
        <authorList>
            <person name="Ding C."/>
            <person name="Adrian L."/>
        </authorList>
    </citation>
    <scope>NUCLEOTIDE SEQUENCE [LARGE SCALE GENOMIC DNA]</scope>
    <source>
        <strain evidence="7 10">CSTR1</strain>
    </source>
</reference>
<reference evidence="8" key="3">
    <citation type="submission" date="2017-10" db="EMBL/GenBank/DDBJ databases">
        <authorList>
            <person name="Banno H."/>
            <person name="Chua N.-H."/>
        </authorList>
    </citation>
    <scope>NUCLEOTIDE SEQUENCE [LARGE SCALE GENOMIC DNA]</scope>
    <source>
        <strain evidence="8">Kuenenia_mbr1_ru-nijmegen</strain>
    </source>
</reference>
<gene>
    <name evidence="7" type="ORF">KsCSTR_23010</name>
    <name evidence="8" type="ORF">KSMBR1_0107</name>
    <name evidence="6" type="ORF">kuste3808</name>
</gene>
<dbReference type="GO" id="GO:0003723">
    <property type="term" value="F:RNA binding"/>
    <property type="evidence" value="ECO:0007669"/>
    <property type="project" value="UniProtKB-KW"/>
</dbReference>
<dbReference type="KEGG" id="kst:KSMBR1_0107"/>
<reference evidence="6" key="2">
    <citation type="submission" date="2006-01" db="EMBL/GenBank/DDBJ databases">
        <authorList>
            <person name="Genoscope"/>
        </authorList>
    </citation>
    <scope>NUCLEOTIDE SEQUENCE</scope>
</reference>
<name>Q1Q3H5_KUEST</name>
<dbReference type="NCBIfam" id="TIGR01903">
    <property type="entry name" value="cas5_csm4"/>
    <property type="match status" value="1"/>
</dbReference>
<reference evidence="6" key="1">
    <citation type="journal article" date="2006" name="Nature">
        <title>Deciphering the evolution and metabolism of an anammox bacterium from a community genome.</title>
        <authorList>
            <person name="Strous M."/>
            <person name="Pelletier E."/>
            <person name="Mangenot S."/>
            <person name="Rattei T."/>
            <person name="Lehner A."/>
            <person name="Taylor M.W."/>
            <person name="Horn M."/>
            <person name="Daims H."/>
            <person name="Bartol-Mavel D."/>
            <person name="Wincker P."/>
            <person name="Barbe V."/>
            <person name="Fonknechten N."/>
            <person name="Vallenet D."/>
            <person name="Segurens B."/>
            <person name="Schenowitz-Truong C."/>
            <person name="Medigue C."/>
            <person name="Collingro A."/>
            <person name="Snel B."/>
            <person name="Dutilh B.E."/>
            <person name="OpDenCamp H.J.M."/>
            <person name="vanDerDrift C."/>
            <person name="Cirpus I."/>
            <person name="vanDePas-Schoonen K.T."/>
            <person name="Harhangi H.R."/>
            <person name="vanNiftrik L."/>
            <person name="Schmid M."/>
            <person name="Keltjens J."/>
            <person name="vanDeVossenberg J."/>
            <person name="Kartal B."/>
            <person name="Meier H."/>
            <person name="Frishman D."/>
            <person name="Huynen M.A."/>
            <person name="Mewes H."/>
            <person name="Weissenbach J."/>
            <person name="Jetten M.S.M."/>
            <person name="Wagner M."/>
            <person name="LePaslier D."/>
        </authorList>
    </citation>
    <scope>NUCLEOTIDE SEQUENCE</scope>
</reference>
<dbReference type="GO" id="GO:0051607">
    <property type="term" value="P:defense response to virus"/>
    <property type="evidence" value="ECO:0007669"/>
    <property type="project" value="UniProtKB-KW"/>
</dbReference>
<dbReference type="EMBL" id="LT934425">
    <property type="protein sequence ID" value="SOH02628.1"/>
    <property type="molecule type" value="Genomic_DNA"/>
</dbReference>
<evidence type="ECO:0000256" key="3">
    <source>
        <dbReference type="ARBA" id="ARBA00022884"/>
    </source>
</evidence>
<evidence type="ECO:0000313" key="10">
    <source>
        <dbReference type="Proteomes" id="UP000501926"/>
    </source>
</evidence>
<evidence type="ECO:0000256" key="1">
    <source>
        <dbReference type="ARBA" id="ARBA00005772"/>
    </source>
</evidence>
<dbReference type="OrthoDB" id="9792564at2"/>
<sequence>MSTKIAKFQFYTSAYFGEAGIGVEESSEMVHSDTIFSAICHAWGIVYGKTDMESMLAKFKDAAPFLITSCFLYSNETFFLPKPHTLPPGFENAEIREEFGKKVKNISFLPFELFEQWAKREKIENYLKKVVLPDYDSCYQFDLIPRATIDRSTLNAQIFRMKTVRFNKDCGLYCIVKINDLSIEEKIKSSLEYLGESGLGGKRNIGLGRYKLCWEDINEKWKNLLAFKGNAHCTLSLYHMNIEGVLESLIEGASYGLIERRGWMSTPFSKAQYKRKTVSMFSEGSVFKQTIQGNLVSVTPEILEKKDFHPVYRNGLAFTVPILA</sequence>
<dbReference type="EMBL" id="CP049055">
    <property type="protein sequence ID" value="QII11680.1"/>
    <property type="molecule type" value="Genomic_DNA"/>
</dbReference>
<evidence type="ECO:0000313" key="8">
    <source>
        <dbReference type="EMBL" id="SOH02628.1"/>
    </source>
</evidence>
<evidence type="ECO:0000313" key="7">
    <source>
        <dbReference type="EMBL" id="QII11680.1"/>
    </source>
</evidence>
<keyword evidence="9" id="KW-1185">Reference proteome</keyword>
<proteinExistence type="inferred from homology"/>